<organism evidence="1 2">
    <name type="scientific">Hymenobacter lapidarius</name>
    <dbReference type="NCBI Taxonomy" id="1908237"/>
    <lineage>
        <taxon>Bacteria</taxon>
        <taxon>Pseudomonadati</taxon>
        <taxon>Bacteroidota</taxon>
        <taxon>Cytophagia</taxon>
        <taxon>Cytophagales</taxon>
        <taxon>Hymenobacteraceae</taxon>
        <taxon>Hymenobacter</taxon>
    </lineage>
</organism>
<dbReference type="InterPro" id="IPR058207">
    <property type="entry name" value="PID_CTERM"/>
</dbReference>
<dbReference type="EMBL" id="MDZB01000098">
    <property type="protein sequence ID" value="OGX86177.1"/>
    <property type="molecule type" value="Genomic_DNA"/>
</dbReference>
<accession>A0A1G1T5M4</accession>
<dbReference type="STRING" id="1908237.BEN47_01055"/>
<keyword evidence="2" id="KW-1185">Reference proteome</keyword>
<dbReference type="NCBIfam" id="NF046080">
    <property type="entry name" value="PID_CTERM"/>
    <property type="match status" value="1"/>
</dbReference>
<evidence type="ECO:0000313" key="1">
    <source>
        <dbReference type="EMBL" id="OGX86177.1"/>
    </source>
</evidence>
<dbReference type="Proteomes" id="UP000176294">
    <property type="component" value="Unassembled WGS sequence"/>
</dbReference>
<evidence type="ECO:0000313" key="2">
    <source>
        <dbReference type="Proteomes" id="UP000176294"/>
    </source>
</evidence>
<reference evidence="1 2" key="1">
    <citation type="submission" date="2016-08" db="EMBL/GenBank/DDBJ databases">
        <title>Hymenobacter coccineus sp. nov., Hymenobacter lapidarius sp. nov. and Hymenobacter glacialis sp. nov., isolated from Antarctic soil.</title>
        <authorList>
            <person name="Sedlacek I."/>
            <person name="Kralova S."/>
            <person name="Kyrova K."/>
            <person name="Maslanova I."/>
            <person name="Stankova E."/>
            <person name="Vrbovska V."/>
            <person name="Nemec M."/>
            <person name="Bartak M."/>
            <person name="Svec P."/>
            <person name="Busse H.-J."/>
            <person name="Pantucek R."/>
        </authorList>
    </citation>
    <scope>NUCLEOTIDE SEQUENCE [LARGE SCALE GENOMIC DNA]</scope>
    <source>
        <strain evidence="1 2">CCM 8643</strain>
    </source>
</reference>
<dbReference type="AlphaFoldDB" id="A0A1G1T5M4"/>
<comment type="caution">
    <text evidence="1">The sequence shown here is derived from an EMBL/GenBank/DDBJ whole genome shotgun (WGS) entry which is preliminary data.</text>
</comment>
<proteinExistence type="predicted"/>
<evidence type="ECO:0008006" key="3">
    <source>
        <dbReference type="Google" id="ProtNLM"/>
    </source>
</evidence>
<protein>
    <recommendedName>
        <fullName evidence="3">VPDSG-CTERM protein sorting domain-containing protein</fullName>
    </recommendedName>
</protein>
<name>A0A1G1T5M4_9BACT</name>
<gene>
    <name evidence="1" type="ORF">BEN47_01055</name>
</gene>
<sequence length="61" mass="5838">MACVLFTAGAALAQPGPGSGGPVPGTPPDPAQVPIDGGVSLLLAAGGAYGLKRLRAARAKK</sequence>